<dbReference type="Proteomes" id="UP000593575">
    <property type="component" value="Unassembled WGS sequence"/>
</dbReference>
<protein>
    <submittedName>
        <fullName evidence="1">Uncharacterized protein</fullName>
    </submittedName>
</protein>
<reference evidence="1 2" key="1">
    <citation type="journal article" date="2019" name="Genome Biol. Evol.">
        <title>Insights into the evolution of the New World diploid cottons (Gossypium, subgenus Houzingenia) based on genome sequencing.</title>
        <authorList>
            <person name="Grover C.E."/>
            <person name="Arick M.A. 2nd"/>
            <person name="Thrash A."/>
            <person name="Conover J.L."/>
            <person name="Sanders W.S."/>
            <person name="Peterson D.G."/>
            <person name="Frelichowski J.E."/>
            <person name="Scheffler J.A."/>
            <person name="Scheffler B.E."/>
            <person name="Wendel J.F."/>
        </authorList>
    </citation>
    <scope>NUCLEOTIDE SEQUENCE [LARGE SCALE GENOMIC DNA]</scope>
    <source>
        <strain evidence="1">6</strain>
        <tissue evidence="1">Leaf</tissue>
    </source>
</reference>
<evidence type="ECO:0000313" key="1">
    <source>
        <dbReference type="EMBL" id="MBA0829568.1"/>
    </source>
</evidence>
<organism evidence="1 2">
    <name type="scientific">Gossypium armourianum</name>
    <dbReference type="NCBI Taxonomy" id="34283"/>
    <lineage>
        <taxon>Eukaryota</taxon>
        <taxon>Viridiplantae</taxon>
        <taxon>Streptophyta</taxon>
        <taxon>Embryophyta</taxon>
        <taxon>Tracheophyta</taxon>
        <taxon>Spermatophyta</taxon>
        <taxon>Magnoliopsida</taxon>
        <taxon>eudicotyledons</taxon>
        <taxon>Gunneridae</taxon>
        <taxon>Pentapetalae</taxon>
        <taxon>rosids</taxon>
        <taxon>malvids</taxon>
        <taxon>Malvales</taxon>
        <taxon>Malvaceae</taxon>
        <taxon>Malvoideae</taxon>
        <taxon>Gossypium</taxon>
    </lineage>
</organism>
<comment type="caution">
    <text evidence="1">The sequence shown here is derived from an EMBL/GenBank/DDBJ whole genome shotgun (WGS) entry which is preliminary data.</text>
</comment>
<accession>A0A7J9J6A6</accession>
<dbReference type="AlphaFoldDB" id="A0A7J9J6A6"/>
<gene>
    <name evidence="1" type="ORF">Goarm_014165</name>
</gene>
<name>A0A7J9J6A6_9ROSI</name>
<evidence type="ECO:0000313" key="2">
    <source>
        <dbReference type="Proteomes" id="UP000593575"/>
    </source>
</evidence>
<keyword evidence="2" id="KW-1185">Reference proteome</keyword>
<sequence length="36" mass="4177">MKGNLLTSRAKGRKKRKLMVLMKLFLNSSSKITLRK</sequence>
<proteinExistence type="predicted"/>
<dbReference type="EMBL" id="JABFAE010000006">
    <property type="protein sequence ID" value="MBA0829568.1"/>
    <property type="molecule type" value="Genomic_DNA"/>
</dbReference>